<evidence type="ECO:0000256" key="6">
    <source>
        <dbReference type="RuleBase" id="RU366058"/>
    </source>
</evidence>
<feature type="domain" description="VTT" evidence="7">
    <location>
        <begin position="56"/>
        <end position="173"/>
    </location>
</feature>
<evidence type="ECO:0000256" key="4">
    <source>
        <dbReference type="ARBA" id="ARBA00022989"/>
    </source>
</evidence>
<name>A0ABP7VI40_9BACI</name>
<dbReference type="PANTHER" id="PTHR12677">
    <property type="entry name" value="GOLGI APPARATUS MEMBRANE PROTEIN TVP38-RELATED"/>
    <property type="match status" value="1"/>
</dbReference>
<feature type="transmembrane region" description="Helical" evidence="6">
    <location>
        <begin position="150"/>
        <end position="171"/>
    </location>
</feature>
<dbReference type="PANTHER" id="PTHR12677:SF55">
    <property type="entry name" value="UNDECAPRENYL PHOSPHATE TRANSPORTER SAOUHSC_00901-RELATED"/>
    <property type="match status" value="1"/>
</dbReference>
<feature type="transmembrane region" description="Helical" evidence="6">
    <location>
        <begin position="183"/>
        <end position="199"/>
    </location>
</feature>
<evidence type="ECO:0000259" key="7">
    <source>
        <dbReference type="Pfam" id="PF09335"/>
    </source>
</evidence>
<feature type="transmembrane region" description="Helical" evidence="6">
    <location>
        <begin position="122"/>
        <end position="143"/>
    </location>
</feature>
<dbReference type="Proteomes" id="UP001501734">
    <property type="component" value="Unassembled WGS sequence"/>
</dbReference>
<sequence>MILTIDNSITMEQVRELLETNQYDALIERLLVYYEGLGPLPGIVLPFIEAILPFLPLMAIVVTNAAAYGLLEGFLYSWIGASVGAITVFWVIRRFRHIKLLAWIHSHRQVRRVTGWVERRGFGPLFILLCFPFSPSSIINLVAALSGVSFFQFALAILLGKAVMIFSIAYVGSSLTSFAENPVRTILVGIGITLFWLLGKQIEHRMHKSDEEAERLEKERAEQS</sequence>
<evidence type="ECO:0000256" key="5">
    <source>
        <dbReference type="ARBA" id="ARBA00023136"/>
    </source>
</evidence>
<comment type="caution">
    <text evidence="8">The sequence shown here is derived from an EMBL/GenBank/DDBJ whole genome shotgun (WGS) entry which is preliminary data.</text>
</comment>
<keyword evidence="3 6" id="KW-0812">Transmembrane</keyword>
<comment type="similarity">
    <text evidence="6">Belongs to the TVP38/TMEM64 family.</text>
</comment>
<keyword evidence="9" id="KW-1185">Reference proteome</keyword>
<dbReference type="Pfam" id="PF09335">
    <property type="entry name" value="VTT_dom"/>
    <property type="match status" value="1"/>
</dbReference>
<dbReference type="EMBL" id="BAABDL010000067">
    <property type="protein sequence ID" value="GAA4067723.1"/>
    <property type="molecule type" value="Genomic_DNA"/>
</dbReference>
<protein>
    <recommendedName>
        <fullName evidence="6">TVP38/TMEM64 family membrane protein</fullName>
    </recommendedName>
</protein>
<evidence type="ECO:0000256" key="3">
    <source>
        <dbReference type="ARBA" id="ARBA00022692"/>
    </source>
</evidence>
<feature type="transmembrane region" description="Helical" evidence="6">
    <location>
        <begin position="43"/>
        <end position="62"/>
    </location>
</feature>
<feature type="transmembrane region" description="Helical" evidence="6">
    <location>
        <begin position="74"/>
        <end position="92"/>
    </location>
</feature>
<keyword evidence="2 6" id="KW-1003">Cell membrane</keyword>
<evidence type="ECO:0000313" key="8">
    <source>
        <dbReference type="EMBL" id="GAA4067723.1"/>
    </source>
</evidence>
<proteinExistence type="inferred from homology"/>
<reference evidence="9" key="1">
    <citation type="journal article" date="2019" name="Int. J. Syst. Evol. Microbiol.">
        <title>The Global Catalogue of Microorganisms (GCM) 10K type strain sequencing project: providing services to taxonomists for standard genome sequencing and annotation.</title>
        <authorList>
            <consortium name="The Broad Institute Genomics Platform"/>
            <consortium name="The Broad Institute Genome Sequencing Center for Infectious Disease"/>
            <person name="Wu L."/>
            <person name="Ma J."/>
        </authorList>
    </citation>
    <scope>NUCLEOTIDE SEQUENCE [LARGE SCALE GENOMIC DNA]</scope>
    <source>
        <strain evidence="9">JCM 17250</strain>
    </source>
</reference>
<evidence type="ECO:0000313" key="9">
    <source>
        <dbReference type="Proteomes" id="UP001501734"/>
    </source>
</evidence>
<dbReference type="InterPro" id="IPR015414">
    <property type="entry name" value="TMEM64"/>
</dbReference>
<gene>
    <name evidence="8" type="ORF">GCM10022410_12230</name>
</gene>
<evidence type="ECO:0000256" key="2">
    <source>
        <dbReference type="ARBA" id="ARBA00022475"/>
    </source>
</evidence>
<evidence type="ECO:0000256" key="1">
    <source>
        <dbReference type="ARBA" id="ARBA00004651"/>
    </source>
</evidence>
<organism evidence="8 9">
    <name type="scientific">Amphibacillus indicireducens</name>
    <dbReference type="NCBI Taxonomy" id="1076330"/>
    <lineage>
        <taxon>Bacteria</taxon>
        <taxon>Bacillati</taxon>
        <taxon>Bacillota</taxon>
        <taxon>Bacilli</taxon>
        <taxon>Bacillales</taxon>
        <taxon>Bacillaceae</taxon>
        <taxon>Amphibacillus</taxon>
    </lineage>
</organism>
<dbReference type="InterPro" id="IPR032816">
    <property type="entry name" value="VTT_dom"/>
</dbReference>
<keyword evidence="4 6" id="KW-1133">Transmembrane helix</keyword>
<accession>A0ABP7VI40</accession>
<keyword evidence="5 6" id="KW-0472">Membrane</keyword>
<comment type="subcellular location">
    <subcellularLocation>
        <location evidence="1 6">Cell membrane</location>
        <topology evidence="1 6">Multi-pass membrane protein</topology>
    </subcellularLocation>
</comment>
<dbReference type="RefSeq" id="WP_344911369.1">
    <property type="nucleotide sequence ID" value="NZ_BAABDL010000067.1"/>
</dbReference>